<organism evidence="2 3">
    <name type="scientific">Anaerocolumna jejuensis DSM 15929</name>
    <dbReference type="NCBI Taxonomy" id="1121322"/>
    <lineage>
        <taxon>Bacteria</taxon>
        <taxon>Bacillati</taxon>
        <taxon>Bacillota</taxon>
        <taxon>Clostridia</taxon>
        <taxon>Lachnospirales</taxon>
        <taxon>Lachnospiraceae</taxon>
        <taxon>Anaerocolumna</taxon>
    </lineage>
</organism>
<reference evidence="2 3" key="1">
    <citation type="submission" date="2016-11" db="EMBL/GenBank/DDBJ databases">
        <authorList>
            <person name="Jaros S."/>
            <person name="Januszkiewicz K."/>
            <person name="Wedrychowicz H."/>
        </authorList>
    </citation>
    <scope>NUCLEOTIDE SEQUENCE [LARGE SCALE GENOMIC DNA]</scope>
    <source>
        <strain evidence="2 3">DSM 15929</strain>
    </source>
</reference>
<dbReference type="Gene3D" id="2.20.28.30">
    <property type="entry name" value="RNA polymerase ii, chain L"/>
    <property type="match status" value="2"/>
</dbReference>
<dbReference type="Proteomes" id="UP000184386">
    <property type="component" value="Unassembled WGS sequence"/>
</dbReference>
<keyword evidence="1" id="KW-0472">Membrane</keyword>
<keyword evidence="1" id="KW-1133">Transmembrane helix</keyword>
<sequence length="358" mass="40461">MVVQYKCPDCGADMAFDSTTGMLHCDSCGKNMNIEEMSGSRTEKEESNAYHNNYKEEEEPHHHQEEVNEYHCNNCGAVLITDKDTAATTCSFCGAAVVLSDRLSGSFAPSLVIPFTINKEQAQASFRKWCKKGLLTPRGFMTADRIKSITGIYVPFWLYDLNGLGSADATCTKVRTYTKGDYIYTETDYFNVYRKVNLNYLKVPTDASEKMNDGMMDKLEPYHYQDLKEFQMPYLAGYLAEKYNYDDNDLFHRVESRVQQYVDSYIDGTINGYATTSYNSKDIQIRKRKAEYALFPVWMVCYDYKQSEHTFAMNGQTGKIVGKPPLSAGRIAAWFTGISAAAFLLIKIIAVLSGGPIL</sequence>
<evidence type="ECO:0000256" key="1">
    <source>
        <dbReference type="SAM" id="Phobius"/>
    </source>
</evidence>
<dbReference type="OrthoDB" id="3182597at2"/>
<evidence type="ECO:0000313" key="3">
    <source>
        <dbReference type="Proteomes" id="UP000184386"/>
    </source>
</evidence>
<gene>
    <name evidence="2" type="ORF">SAMN02745136_03975</name>
</gene>
<dbReference type="PANTHER" id="PTHR37826:SF3">
    <property type="entry name" value="J DOMAIN-CONTAINING PROTEIN"/>
    <property type="match status" value="1"/>
</dbReference>
<keyword evidence="3" id="KW-1185">Reference proteome</keyword>
<evidence type="ECO:0008006" key="4">
    <source>
        <dbReference type="Google" id="ProtNLM"/>
    </source>
</evidence>
<protein>
    <recommendedName>
        <fullName evidence="4">Replication restart DNA helicase PriA</fullName>
    </recommendedName>
</protein>
<feature type="transmembrane region" description="Helical" evidence="1">
    <location>
        <begin position="331"/>
        <end position="352"/>
    </location>
</feature>
<evidence type="ECO:0000313" key="2">
    <source>
        <dbReference type="EMBL" id="SHL05558.1"/>
    </source>
</evidence>
<proteinExistence type="predicted"/>
<dbReference type="RefSeq" id="WP_073278600.1">
    <property type="nucleotide sequence ID" value="NZ_FRAC01000022.1"/>
</dbReference>
<keyword evidence="1" id="KW-0812">Transmembrane</keyword>
<dbReference type="EMBL" id="FRAC01000022">
    <property type="protein sequence ID" value="SHL05558.1"/>
    <property type="molecule type" value="Genomic_DNA"/>
</dbReference>
<dbReference type="PANTHER" id="PTHR37826">
    <property type="entry name" value="FLOTILLIN BAND_7_5 DOMAIN PROTEIN"/>
    <property type="match status" value="1"/>
</dbReference>
<accession>A0A1M6XI30</accession>
<dbReference type="AlphaFoldDB" id="A0A1M6XI30"/>
<dbReference type="STRING" id="1121322.SAMN02745136_03975"/>
<name>A0A1M6XI30_9FIRM</name>